<proteinExistence type="predicted"/>
<evidence type="ECO:0000313" key="2">
    <source>
        <dbReference type="Proteomes" id="UP000237000"/>
    </source>
</evidence>
<dbReference type="Proteomes" id="UP000237000">
    <property type="component" value="Unassembled WGS sequence"/>
</dbReference>
<accession>A0A2P5FT81</accession>
<sequence length="68" mass="7641">MANANPRSSSGTWVFQQTLGSSSGLRVFPEMWTLRFNEPWVFIQTLGSSSKPLVFLRTPDLPAEPKSR</sequence>
<name>A0A2P5FT81_TREOI</name>
<protein>
    <submittedName>
        <fullName evidence="1">Uncharacterized protein</fullName>
    </submittedName>
</protein>
<comment type="caution">
    <text evidence="1">The sequence shown here is derived from an EMBL/GenBank/DDBJ whole genome shotgun (WGS) entry which is preliminary data.</text>
</comment>
<dbReference type="EMBL" id="JXTC01000010">
    <property type="protein sequence ID" value="POO01005.1"/>
    <property type="molecule type" value="Genomic_DNA"/>
</dbReference>
<gene>
    <name evidence="1" type="ORF">TorRG33x02_031880</name>
</gene>
<dbReference type="InParanoid" id="A0A2P5FT81"/>
<organism evidence="1 2">
    <name type="scientific">Trema orientale</name>
    <name type="common">Charcoal tree</name>
    <name type="synonym">Celtis orientalis</name>
    <dbReference type="NCBI Taxonomy" id="63057"/>
    <lineage>
        <taxon>Eukaryota</taxon>
        <taxon>Viridiplantae</taxon>
        <taxon>Streptophyta</taxon>
        <taxon>Embryophyta</taxon>
        <taxon>Tracheophyta</taxon>
        <taxon>Spermatophyta</taxon>
        <taxon>Magnoliopsida</taxon>
        <taxon>eudicotyledons</taxon>
        <taxon>Gunneridae</taxon>
        <taxon>Pentapetalae</taxon>
        <taxon>rosids</taxon>
        <taxon>fabids</taxon>
        <taxon>Rosales</taxon>
        <taxon>Cannabaceae</taxon>
        <taxon>Trema</taxon>
    </lineage>
</organism>
<dbReference type="AlphaFoldDB" id="A0A2P5FT81"/>
<evidence type="ECO:0000313" key="1">
    <source>
        <dbReference type="EMBL" id="POO01005.1"/>
    </source>
</evidence>
<reference evidence="2" key="1">
    <citation type="submission" date="2016-06" db="EMBL/GenBank/DDBJ databases">
        <title>Parallel loss of symbiosis genes in relatives of nitrogen-fixing non-legume Parasponia.</title>
        <authorList>
            <person name="Van Velzen R."/>
            <person name="Holmer R."/>
            <person name="Bu F."/>
            <person name="Rutten L."/>
            <person name="Van Zeijl A."/>
            <person name="Liu W."/>
            <person name="Santuari L."/>
            <person name="Cao Q."/>
            <person name="Sharma T."/>
            <person name="Shen D."/>
            <person name="Roswanjaya Y."/>
            <person name="Wardhani T."/>
            <person name="Kalhor M.S."/>
            <person name="Jansen J."/>
            <person name="Van den Hoogen J."/>
            <person name="Gungor B."/>
            <person name="Hartog M."/>
            <person name="Hontelez J."/>
            <person name="Verver J."/>
            <person name="Yang W.-C."/>
            <person name="Schijlen E."/>
            <person name="Repin R."/>
            <person name="Schilthuizen M."/>
            <person name="Schranz E."/>
            <person name="Heidstra R."/>
            <person name="Miyata K."/>
            <person name="Fedorova E."/>
            <person name="Kohlen W."/>
            <person name="Bisseling T."/>
            <person name="Smit S."/>
            <person name="Geurts R."/>
        </authorList>
    </citation>
    <scope>NUCLEOTIDE SEQUENCE [LARGE SCALE GENOMIC DNA]</scope>
    <source>
        <strain evidence="2">cv. RG33-2</strain>
    </source>
</reference>
<keyword evidence="2" id="KW-1185">Reference proteome</keyword>